<evidence type="ECO:0000256" key="2">
    <source>
        <dbReference type="ARBA" id="ARBA00022676"/>
    </source>
</evidence>
<protein>
    <recommendedName>
        <fullName evidence="8">Glycosyltransferase 2-like domain-containing protein</fullName>
    </recommendedName>
</protein>
<keyword evidence="2" id="KW-0328">Glycosyltransferase</keyword>
<organism evidence="9 10">
    <name type="scientific">Desulforhabdus amnigena</name>
    <dbReference type="NCBI Taxonomy" id="40218"/>
    <lineage>
        <taxon>Bacteria</taxon>
        <taxon>Pseudomonadati</taxon>
        <taxon>Thermodesulfobacteriota</taxon>
        <taxon>Syntrophobacteria</taxon>
        <taxon>Syntrophobacterales</taxon>
        <taxon>Syntrophobacteraceae</taxon>
        <taxon>Desulforhabdus</taxon>
    </lineage>
</organism>
<evidence type="ECO:0000256" key="5">
    <source>
        <dbReference type="ARBA" id="ARBA00022985"/>
    </source>
</evidence>
<keyword evidence="6" id="KW-1133">Transmembrane helix</keyword>
<evidence type="ECO:0000313" key="10">
    <source>
        <dbReference type="Proteomes" id="UP001144372"/>
    </source>
</evidence>
<dbReference type="InterPro" id="IPR050256">
    <property type="entry name" value="Glycosyltransferase_2"/>
</dbReference>
<evidence type="ECO:0000256" key="6">
    <source>
        <dbReference type="ARBA" id="ARBA00022989"/>
    </source>
</evidence>
<dbReference type="PANTHER" id="PTHR48090">
    <property type="entry name" value="UNDECAPRENYL-PHOSPHATE 4-DEOXY-4-FORMAMIDO-L-ARABINOSE TRANSFERASE-RELATED"/>
    <property type="match status" value="1"/>
</dbReference>
<dbReference type="GO" id="GO:0005886">
    <property type="term" value="C:plasma membrane"/>
    <property type="evidence" value="ECO:0007669"/>
    <property type="project" value="TreeGrafter"/>
</dbReference>
<proteinExistence type="predicted"/>
<evidence type="ECO:0000256" key="1">
    <source>
        <dbReference type="ARBA" id="ARBA00022475"/>
    </source>
</evidence>
<dbReference type="SUPFAM" id="SSF53448">
    <property type="entry name" value="Nucleotide-diphospho-sugar transferases"/>
    <property type="match status" value="1"/>
</dbReference>
<reference evidence="9" key="1">
    <citation type="submission" date="2022-12" db="EMBL/GenBank/DDBJ databases">
        <title>Reference genome sequencing for broad-spectrum identification of bacterial and archaeal isolates by mass spectrometry.</title>
        <authorList>
            <person name="Sekiguchi Y."/>
            <person name="Tourlousse D.M."/>
        </authorList>
    </citation>
    <scope>NUCLEOTIDE SEQUENCE</scope>
    <source>
        <strain evidence="9">ASRB1</strain>
    </source>
</reference>
<keyword evidence="1" id="KW-1003">Cell membrane</keyword>
<name>A0A9W6FW19_9BACT</name>
<gene>
    <name evidence="9" type="ORF">DAMNIGENAA_33370</name>
</gene>
<dbReference type="CDD" id="cd04179">
    <property type="entry name" value="DPM_DPG-synthase_like"/>
    <property type="match status" value="1"/>
</dbReference>
<comment type="caution">
    <text evidence="9">The sequence shown here is derived from an EMBL/GenBank/DDBJ whole genome shotgun (WGS) entry which is preliminary data.</text>
</comment>
<evidence type="ECO:0000313" key="9">
    <source>
        <dbReference type="EMBL" id="GLI35904.1"/>
    </source>
</evidence>
<keyword evidence="5" id="KW-0448">Lipopolysaccharide biosynthesis</keyword>
<dbReference type="EMBL" id="BSDR01000001">
    <property type="protein sequence ID" value="GLI35904.1"/>
    <property type="molecule type" value="Genomic_DNA"/>
</dbReference>
<keyword evidence="4" id="KW-0812">Transmembrane</keyword>
<keyword evidence="10" id="KW-1185">Reference proteome</keyword>
<keyword evidence="3" id="KW-0808">Transferase</keyword>
<dbReference type="RefSeq" id="WP_281796004.1">
    <property type="nucleotide sequence ID" value="NZ_BSDR01000001.1"/>
</dbReference>
<feature type="domain" description="Glycosyltransferase 2-like" evidence="8">
    <location>
        <begin position="36"/>
        <end position="196"/>
    </location>
</feature>
<dbReference type="AlphaFoldDB" id="A0A9W6FW19"/>
<evidence type="ECO:0000256" key="7">
    <source>
        <dbReference type="ARBA" id="ARBA00023136"/>
    </source>
</evidence>
<dbReference type="PANTHER" id="PTHR48090:SF3">
    <property type="entry name" value="UNDECAPRENYL-PHOSPHATE 4-DEOXY-4-FORMAMIDO-L-ARABINOSE TRANSFERASE"/>
    <property type="match status" value="1"/>
</dbReference>
<evidence type="ECO:0000256" key="4">
    <source>
        <dbReference type="ARBA" id="ARBA00022692"/>
    </source>
</evidence>
<dbReference type="GO" id="GO:0009103">
    <property type="term" value="P:lipopolysaccharide biosynthetic process"/>
    <property type="evidence" value="ECO:0007669"/>
    <property type="project" value="UniProtKB-KW"/>
</dbReference>
<keyword evidence="7" id="KW-0472">Membrane</keyword>
<accession>A0A9W6FW19</accession>
<dbReference type="Proteomes" id="UP001144372">
    <property type="component" value="Unassembled WGS sequence"/>
</dbReference>
<dbReference type="InterPro" id="IPR029044">
    <property type="entry name" value="Nucleotide-diphossugar_trans"/>
</dbReference>
<sequence length="241" mass="27242">MLAEMLTNLRQSLYKNNVSIKSRIGFDNLSDSNDVSIIIPAHNEKENLFPLAKLLQSNLSKLNSTYEIIFIDDGSDDGTITLLNELFRANTLQHMKIVQLRKHFGQASALQTGFNLSNGKIIVTMDADLQCHPQDIQRFLEKIHDGYDLVIGWRTQVPTVRALGSHLFNRLARFLLKVDIRDINCGFRAFQRTVARKTHFYGGWHRLFPALAAKQGAHYTSSEDPVDLTTAQKCSHGVQCS</sequence>
<evidence type="ECO:0000256" key="3">
    <source>
        <dbReference type="ARBA" id="ARBA00022679"/>
    </source>
</evidence>
<dbReference type="Gene3D" id="3.90.550.10">
    <property type="entry name" value="Spore Coat Polysaccharide Biosynthesis Protein SpsA, Chain A"/>
    <property type="match status" value="1"/>
</dbReference>
<dbReference type="InterPro" id="IPR001173">
    <property type="entry name" value="Glyco_trans_2-like"/>
</dbReference>
<evidence type="ECO:0000259" key="8">
    <source>
        <dbReference type="Pfam" id="PF00535"/>
    </source>
</evidence>
<dbReference type="Pfam" id="PF00535">
    <property type="entry name" value="Glycos_transf_2"/>
    <property type="match status" value="1"/>
</dbReference>
<dbReference type="GO" id="GO:0016757">
    <property type="term" value="F:glycosyltransferase activity"/>
    <property type="evidence" value="ECO:0007669"/>
    <property type="project" value="UniProtKB-KW"/>
</dbReference>